<dbReference type="SUPFAM" id="SSF46626">
    <property type="entry name" value="Cytochrome c"/>
    <property type="match status" value="1"/>
</dbReference>
<keyword evidence="2 4" id="KW-0479">Metal-binding</keyword>
<evidence type="ECO:0000313" key="8">
    <source>
        <dbReference type="Proteomes" id="UP000320672"/>
    </source>
</evidence>
<dbReference type="InterPro" id="IPR036909">
    <property type="entry name" value="Cyt_c-like_dom_sf"/>
</dbReference>
<dbReference type="InterPro" id="IPR013427">
    <property type="entry name" value="Haem-bd_dom_put"/>
</dbReference>
<evidence type="ECO:0000256" key="2">
    <source>
        <dbReference type="ARBA" id="ARBA00022723"/>
    </source>
</evidence>
<gene>
    <name evidence="7" type="ORF">FF011L_24320</name>
</gene>
<dbReference type="Gene3D" id="1.25.10.10">
    <property type="entry name" value="Leucine-rich Repeat Variant"/>
    <property type="match status" value="3"/>
</dbReference>
<dbReference type="InterPro" id="IPR004155">
    <property type="entry name" value="PBS_lyase_HEAT"/>
</dbReference>
<dbReference type="EMBL" id="CP036262">
    <property type="protein sequence ID" value="QDS93659.1"/>
    <property type="molecule type" value="Genomic_DNA"/>
</dbReference>
<dbReference type="NCBIfam" id="TIGR02603">
    <property type="entry name" value="CxxCH_TIGR02603"/>
    <property type="match status" value="1"/>
</dbReference>
<dbReference type="SUPFAM" id="SSF50952">
    <property type="entry name" value="Soluble quinoprotein glucose dehydrogenase"/>
    <property type="match status" value="1"/>
</dbReference>
<dbReference type="InterPro" id="IPR011042">
    <property type="entry name" value="6-blade_b-propeller_TolB-like"/>
</dbReference>
<dbReference type="InterPro" id="IPR011041">
    <property type="entry name" value="Quinoprot_gluc/sorb_DH_b-prop"/>
</dbReference>
<proteinExistence type="predicted"/>
<dbReference type="RefSeq" id="WP_145351779.1">
    <property type="nucleotide sequence ID" value="NZ_CP036262.1"/>
</dbReference>
<accession>A0A517MFJ0</accession>
<evidence type="ECO:0000313" key="7">
    <source>
        <dbReference type="EMBL" id="QDS93659.1"/>
    </source>
</evidence>
<keyword evidence="8" id="KW-1185">Reference proteome</keyword>
<dbReference type="PANTHER" id="PTHR33546">
    <property type="entry name" value="LARGE, MULTIFUNCTIONAL SECRETED PROTEIN-RELATED"/>
    <property type="match status" value="1"/>
</dbReference>
<evidence type="ECO:0000256" key="3">
    <source>
        <dbReference type="ARBA" id="ARBA00023004"/>
    </source>
</evidence>
<protein>
    <submittedName>
        <fullName evidence="7">Cytochrome c</fullName>
    </submittedName>
</protein>
<feature type="chain" id="PRO_5022053756" evidence="5">
    <location>
        <begin position="24"/>
        <end position="1109"/>
    </location>
</feature>
<evidence type="ECO:0000259" key="6">
    <source>
        <dbReference type="PROSITE" id="PS51007"/>
    </source>
</evidence>
<keyword evidence="3 4" id="KW-0408">Iron</keyword>
<dbReference type="PROSITE" id="PS51007">
    <property type="entry name" value="CYTC"/>
    <property type="match status" value="1"/>
</dbReference>
<dbReference type="KEGG" id="rml:FF011L_24320"/>
<dbReference type="Gene3D" id="2.120.10.30">
    <property type="entry name" value="TolB, C-terminal domain"/>
    <property type="match status" value="1"/>
</dbReference>
<dbReference type="SUPFAM" id="SSF48371">
    <property type="entry name" value="ARM repeat"/>
    <property type="match status" value="2"/>
</dbReference>
<dbReference type="Gene3D" id="1.10.760.10">
    <property type="entry name" value="Cytochrome c-like domain"/>
    <property type="match status" value="1"/>
</dbReference>
<feature type="domain" description="Cytochrome c" evidence="6">
    <location>
        <begin position="971"/>
        <end position="1108"/>
    </location>
</feature>
<keyword evidence="1 4" id="KW-0349">Heme</keyword>
<organism evidence="7 8">
    <name type="scientific">Roseimaritima multifibrata</name>
    <dbReference type="NCBI Taxonomy" id="1930274"/>
    <lineage>
        <taxon>Bacteria</taxon>
        <taxon>Pseudomonadati</taxon>
        <taxon>Planctomycetota</taxon>
        <taxon>Planctomycetia</taxon>
        <taxon>Pirellulales</taxon>
        <taxon>Pirellulaceae</taxon>
        <taxon>Roseimaritima</taxon>
    </lineage>
</organism>
<dbReference type="InterPro" id="IPR009056">
    <property type="entry name" value="Cyt_c-like_dom"/>
</dbReference>
<dbReference type="Proteomes" id="UP000320672">
    <property type="component" value="Chromosome"/>
</dbReference>
<dbReference type="GO" id="GO:0046872">
    <property type="term" value="F:metal ion binding"/>
    <property type="evidence" value="ECO:0007669"/>
    <property type="project" value="UniProtKB-KW"/>
</dbReference>
<dbReference type="InterPro" id="IPR055557">
    <property type="entry name" value="DUF7133"/>
</dbReference>
<evidence type="ECO:0000256" key="1">
    <source>
        <dbReference type="ARBA" id="ARBA00022617"/>
    </source>
</evidence>
<evidence type="ECO:0000256" key="5">
    <source>
        <dbReference type="SAM" id="SignalP"/>
    </source>
</evidence>
<dbReference type="PANTHER" id="PTHR33546:SF1">
    <property type="entry name" value="LARGE, MULTIFUNCTIONAL SECRETED PROTEIN"/>
    <property type="match status" value="1"/>
</dbReference>
<dbReference type="InterPro" id="IPR011989">
    <property type="entry name" value="ARM-like"/>
</dbReference>
<dbReference type="GO" id="GO:0009055">
    <property type="term" value="F:electron transfer activity"/>
    <property type="evidence" value="ECO:0007669"/>
    <property type="project" value="InterPro"/>
</dbReference>
<reference evidence="7 8" key="1">
    <citation type="submission" date="2019-02" db="EMBL/GenBank/DDBJ databases">
        <title>Deep-cultivation of Planctomycetes and their phenomic and genomic characterization uncovers novel biology.</title>
        <authorList>
            <person name="Wiegand S."/>
            <person name="Jogler M."/>
            <person name="Boedeker C."/>
            <person name="Pinto D."/>
            <person name="Vollmers J."/>
            <person name="Rivas-Marin E."/>
            <person name="Kohn T."/>
            <person name="Peeters S.H."/>
            <person name="Heuer A."/>
            <person name="Rast P."/>
            <person name="Oberbeckmann S."/>
            <person name="Bunk B."/>
            <person name="Jeske O."/>
            <person name="Meyerdierks A."/>
            <person name="Storesund J.E."/>
            <person name="Kallscheuer N."/>
            <person name="Luecker S."/>
            <person name="Lage O.M."/>
            <person name="Pohl T."/>
            <person name="Merkel B.J."/>
            <person name="Hornburger P."/>
            <person name="Mueller R.-W."/>
            <person name="Bruemmer F."/>
            <person name="Labrenz M."/>
            <person name="Spormann A.M."/>
            <person name="Op den Camp H."/>
            <person name="Overmann J."/>
            <person name="Amann R."/>
            <person name="Jetten M.S.M."/>
            <person name="Mascher T."/>
            <person name="Medema M.H."/>
            <person name="Devos D.P."/>
            <person name="Kaster A.-K."/>
            <person name="Ovreas L."/>
            <person name="Rohde M."/>
            <person name="Galperin M.Y."/>
            <person name="Jogler C."/>
        </authorList>
    </citation>
    <scope>NUCLEOTIDE SEQUENCE [LARGE SCALE GENOMIC DNA]</scope>
    <source>
        <strain evidence="7 8">FF011L</strain>
    </source>
</reference>
<feature type="signal peptide" evidence="5">
    <location>
        <begin position="1"/>
        <end position="23"/>
    </location>
</feature>
<evidence type="ECO:0000256" key="4">
    <source>
        <dbReference type="PROSITE-ProRule" id="PRU00433"/>
    </source>
</evidence>
<dbReference type="AlphaFoldDB" id="A0A517MFJ0"/>
<dbReference type="GO" id="GO:0020037">
    <property type="term" value="F:heme binding"/>
    <property type="evidence" value="ECO:0007669"/>
    <property type="project" value="InterPro"/>
</dbReference>
<sequence precursor="true">MSASRWFCATLMLLCANPLSVTAQSSKVAPLVPLQFDIWSGDINVPDPVAISVDHKGQVYITQTQRRKIQDLDIRANRDWIPNDVGLKSVEDKRQFFRQQMAIGGDDEQQSKRVADHNGDGHHDWRDLTVVSEKIYKLVDTNDDGKADTITTFAENFQTEVTGIAAGVLALDDSVWATIAPDVWRMVDRDQDGIADEREVMATGFGLHIAYAGHDMHGLIRGPDGKIYWSIGDKGISVKTADGRSFQYPNQGGVMRCNPDGSDFEVFAHGLRNVQEVAFDQYGNMFGVDNDADFPGERERFCAIVNQMDAGWRCNYQYRGSGYNPWTAERLHLLPEGTEHPAYIIPPIRHYIDGPAGFAFNPGTAIDPQYKDYFFIAGAPNGNQHAFRVEPTGDTFKMVDEHKIGKGYAIVGLTFAPDGGLYGADWDGGYPLDQKGSVIRIDGDSEAGASVRAEVKRILGEGFAQLSTERLVELLSHPDMRVRMGAQFRLVDLQETSIFAQILGSDDNDVFALLHSVWGLGQLARGGDETAATALKQGRQANDSNVRAQFAKTFGELRQADGNYIIPLLNDKDLHVQVMAGLALGRQPTAAAVPILFAAADRLETNQYYLRHALVTALAACAKPAALQQERDAASDSRRLVCALALRRQGSPMVAAYLTDSTAAVANAAARAIHDDDSIEDALVDLASMKLDTKIHGEPLVRRWTNANFRLGSKEAANRVLELAADENWPTNLRVDACEALAAWNSPEPLDRVDGRARGIQNQESRAILSADDVGSKLVEIIDGSSSAVRIAAVITARKIGVSLPVQALQALLADPKGPPALRAEALDTLAGKDLPDFDETLRMLTASQEPDLAIRAINLLAVKNPELLISTATNQINEDQPLVVKQAWVQAVAAIESAGADLFLTNIGKQLADRKLKRGLELDVLTAIEQRSEQTDSSWDSLLSQIQKAQPRRFADAPKAVRFTYALDGGDRDRGKKLFETHLQSQCSRCHKIGKTGSDIGPDLSKIAKTRDAEHLLRALVQPSVDIEKKYMTQMVLLDDGQILKGAIKSEDDDQMILIDSTGKELKVDQDQIEEVIEQKISLMPEMTDVLTPHEVRDLVAYLRTLKK</sequence>
<dbReference type="Pfam" id="PF23500">
    <property type="entry name" value="DUF7133"/>
    <property type="match status" value="1"/>
</dbReference>
<name>A0A517MFJ0_9BACT</name>
<dbReference type="OrthoDB" id="9770043at2"/>
<dbReference type="InterPro" id="IPR016024">
    <property type="entry name" value="ARM-type_fold"/>
</dbReference>
<dbReference type="SMART" id="SM00567">
    <property type="entry name" value="EZ_HEAT"/>
    <property type="match status" value="4"/>
</dbReference>
<keyword evidence="5" id="KW-0732">Signal</keyword>